<evidence type="ECO:0000313" key="13">
    <source>
        <dbReference type="Proteomes" id="UP000503462"/>
    </source>
</evidence>
<dbReference type="GO" id="GO:0030488">
    <property type="term" value="P:tRNA methylation"/>
    <property type="evidence" value="ECO:0007669"/>
    <property type="project" value="UniProtKB-UniRule"/>
</dbReference>
<evidence type="ECO:0000256" key="7">
    <source>
        <dbReference type="ARBA" id="ARBA00022679"/>
    </source>
</evidence>
<organism evidence="12 13">
    <name type="scientific">Peltaster fructicola</name>
    <dbReference type="NCBI Taxonomy" id="286661"/>
    <lineage>
        <taxon>Eukaryota</taxon>
        <taxon>Fungi</taxon>
        <taxon>Dikarya</taxon>
        <taxon>Ascomycota</taxon>
        <taxon>Pezizomycotina</taxon>
        <taxon>Dothideomycetes</taxon>
        <taxon>Dothideomycetes incertae sedis</taxon>
        <taxon>Peltaster</taxon>
    </lineage>
</organism>
<dbReference type="PANTHER" id="PTHR21210">
    <property type="entry name" value="TRNA (URACIL-O(2)-)-METHYLTRANSFERASE-RELATED"/>
    <property type="match status" value="1"/>
</dbReference>
<evidence type="ECO:0000256" key="10">
    <source>
        <dbReference type="ARBA" id="ARBA00047957"/>
    </source>
</evidence>
<accession>A0A6H0Y2K7</accession>
<keyword evidence="7 11" id="KW-0808">Transferase</keyword>
<keyword evidence="13" id="KW-1185">Reference proteome</keyword>
<evidence type="ECO:0000313" key="12">
    <source>
        <dbReference type="EMBL" id="QIX01089.1"/>
    </source>
</evidence>
<evidence type="ECO:0000256" key="6">
    <source>
        <dbReference type="ARBA" id="ARBA00022603"/>
    </source>
</evidence>
<evidence type="ECO:0000256" key="5">
    <source>
        <dbReference type="ARBA" id="ARBA00022490"/>
    </source>
</evidence>
<dbReference type="Pfam" id="PF07757">
    <property type="entry name" value="AdoMet_MTase"/>
    <property type="match status" value="1"/>
</dbReference>
<evidence type="ECO:0000256" key="8">
    <source>
        <dbReference type="ARBA" id="ARBA00022691"/>
    </source>
</evidence>
<dbReference type="GO" id="GO:0141101">
    <property type="term" value="F:tRNA(Ser) (uridine(44)-2'-O-)-methyltransferase activity"/>
    <property type="evidence" value="ECO:0007669"/>
    <property type="project" value="UniProtKB-EC"/>
</dbReference>
<keyword evidence="5 11" id="KW-0963">Cytoplasm</keyword>
<evidence type="ECO:0000256" key="11">
    <source>
        <dbReference type="RuleBase" id="RU368004"/>
    </source>
</evidence>
<proteinExistence type="inferred from homology"/>
<dbReference type="OrthoDB" id="10047021at2759"/>
<dbReference type="AlphaFoldDB" id="A0A6H0Y2K7"/>
<evidence type="ECO:0000256" key="2">
    <source>
        <dbReference type="ARBA" id="ARBA00009056"/>
    </source>
</evidence>
<evidence type="ECO:0000256" key="4">
    <source>
        <dbReference type="ARBA" id="ARBA00017788"/>
    </source>
</evidence>
<gene>
    <name evidence="12" type="ORF">AMS68_006606</name>
</gene>
<protein>
    <recommendedName>
        <fullName evidence="4 11">tRNA (uracil-O(2)-)-methyltransferase</fullName>
        <ecNumber evidence="3 11">2.1.1.211</ecNumber>
    </recommendedName>
</protein>
<evidence type="ECO:0000256" key="3">
    <source>
        <dbReference type="ARBA" id="ARBA00012795"/>
    </source>
</evidence>
<dbReference type="Proteomes" id="UP000503462">
    <property type="component" value="Chromosome 4"/>
</dbReference>
<dbReference type="InterPro" id="IPR011671">
    <property type="entry name" value="tRNA_uracil_MeTrfase"/>
</dbReference>
<dbReference type="EC" id="2.1.1.211" evidence="3 11"/>
<comment type="subcellular location">
    <subcellularLocation>
        <location evidence="1 11">Cytoplasm</location>
    </subcellularLocation>
</comment>
<comment type="catalytic activity">
    <reaction evidence="10 11">
        <text>uridine(44) in tRNA(Ser) + S-adenosyl-L-methionine = 2'-O-methyluridine(44) in tRNA(Ser) + S-adenosyl-L-homocysteine + H(+)</text>
        <dbReference type="Rhea" id="RHEA:43100"/>
        <dbReference type="Rhea" id="RHEA-COMP:10339"/>
        <dbReference type="Rhea" id="RHEA-COMP:10340"/>
        <dbReference type="ChEBI" id="CHEBI:15378"/>
        <dbReference type="ChEBI" id="CHEBI:57856"/>
        <dbReference type="ChEBI" id="CHEBI:59789"/>
        <dbReference type="ChEBI" id="CHEBI:65315"/>
        <dbReference type="ChEBI" id="CHEBI:74478"/>
        <dbReference type="EC" id="2.1.1.211"/>
    </reaction>
</comment>
<reference evidence="12 13" key="1">
    <citation type="journal article" date="2016" name="Sci. Rep.">
        <title>Peltaster fructicola genome reveals evolution from an invasive phytopathogen to an ectophytic parasite.</title>
        <authorList>
            <person name="Xu C."/>
            <person name="Chen H."/>
            <person name="Gleason M.L."/>
            <person name="Xu J.R."/>
            <person name="Liu H."/>
            <person name="Zhang R."/>
            <person name="Sun G."/>
        </authorList>
    </citation>
    <scope>NUCLEOTIDE SEQUENCE [LARGE SCALE GENOMIC DNA]</scope>
    <source>
        <strain evidence="12 13">LNHT1506</strain>
    </source>
</reference>
<keyword evidence="9 11" id="KW-0819">tRNA processing</keyword>
<dbReference type="EMBL" id="CP051142">
    <property type="protein sequence ID" value="QIX01089.1"/>
    <property type="molecule type" value="Genomic_DNA"/>
</dbReference>
<dbReference type="GO" id="GO:0005737">
    <property type="term" value="C:cytoplasm"/>
    <property type="evidence" value="ECO:0007669"/>
    <property type="project" value="UniProtKB-SubCell"/>
</dbReference>
<evidence type="ECO:0000256" key="9">
    <source>
        <dbReference type="ARBA" id="ARBA00022694"/>
    </source>
</evidence>
<dbReference type="PANTHER" id="PTHR21210:SF0">
    <property type="entry name" value="TRNA (URACIL-O(2)-)-METHYLTRANSFERASE-RELATED"/>
    <property type="match status" value="1"/>
</dbReference>
<keyword evidence="6 11" id="KW-0489">Methyltransferase</keyword>
<name>A0A6H0Y2K7_9PEZI</name>
<evidence type="ECO:0000256" key="1">
    <source>
        <dbReference type="ARBA" id="ARBA00004496"/>
    </source>
</evidence>
<comment type="function">
    <text evidence="11">Adenosyl-L-methionine (AdoMet)-dependent tRNA (uracil-O(2)-)-methyltransferase.</text>
</comment>
<sequence length="523" mass="58800">MSRVGNDPASDGDAQAGAAQVVKEEWQIIRKLPCSFPAEIFTQVMLNLIRNPNITSSHLFRGDVYFDREATDEVDQTKAIQHLQPAFRPRTTSLPGWTLERTIVRQLVPRNTQLDKHLVQTCQFFTKLDEGLEEHLVVYTPHVDTPDAVPFYHPKVAQLSFKHDWQDGLDPVAGSLTLAYRLFPDTELDERLQRTGLRLLDTIHKHGQGQLAGYEKRVHLDKIIPQKTYQDTYTNLKNKYGRHLVDNWVEVTDPGKHVFEDIGIAAFLIELWKVLYPDTFPGFVDIGCGNGLLTFLLISEGYSGFGFDARQRKTWSIFPENVRACLRQQLLVPEIFLSEAHEGYHNGMFQVGTFIVSNHADELTVWTPLLAYLNQSAFIAIPCCSYSLAGARFRAPPTVRSQKVTARLPQQEAETTAGQAAETGSLKRTLVQKKMASAFSTLCTYVESVAAAVGFEPEREVLRIPSTRNQSIIGRSSGSAPLELRRSVVCKLVEDELGQTLDQIAKEWIVRAEKLTQKPASGH</sequence>
<comment type="similarity">
    <text evidence="2 11">Belongs to the TRM44 family.</text>
</comment>
<keyword evidence="8 11" id="KW-0949">S-adenosyl-L-methionine</keyword>